<proteinExistence type="predicted"/>
<evidence type="ECO:0000313" key="5">
    <source>
        <dbReference type="Proteomes" id="UP001293254"/>
    </source>
</evidence>
<protein>
    <recommendedName>
        <fullName evidence="6">DUF4283 domain-containing protein</fullName>
    </recommendedName>
</protein>
<dbReference type="InterPro" id="IPR025558">
    <property type="entry name" value="DUF4283"/>
</dbReference>
<keyword evidence="1" id="KW-0472">Membrane</keyword>
<dbReference type="InterPro" id="IPR025836">
    <property type="entry name" value="Zn_knuckle_CX2CX4HX4C"/>
</dbReference>
<keyword evidence="1" id="KW-0812">Transmembrane</keyword>
<dbReference type="InterPro" id="IPR040256">
    <property type="entry name" value="At4g02000-like"/>
</dbReference>
<dbReference type="PANTHER" id="PTHR31286:SF167">
    <property type="entry name" value="OS09G0268800 PROTEIN"/>
    <property type="match status" value="1"/>
</dbReference>
<feature type="domain" description="DUF4283" evidence="2">
    <location>
        <begin position="84"/>
        <end position="157"/>
    </location>
</feature>
<evidence type="ECO:0000256" key="1">
    <source>
        <dbReference type="SAM" id="Phobius"/>
    </source>
</evidence>
<dbReference type="PANTHER" id="PTHR31286">
    <property type="entry name" value="GLYCINE-RICH CELL WALL STRUCTURAL PROTEIN 1.8-LIKE"/>
    <property type="match status" value="1"/>
</dbReference>
<reference evidence="4" key="2">
    <citation type="journal article" date="2024" name="Plant">
        <title>Genomic evolution and insights into agronomic trait innovations of Sesamum species.</title>
        <authorList>
            <person name="Miao H."/>
            <person name="Wang L."/>
            <person name="Qu L."/>
            <person name="Liu H."/>
            <person name="Sun Y."/>
            <person name="Le M."/>
            <person name="Wang Q."/>
            <person name="Wei S."/>
            <person name="Zheng Y."/>
            <person name="Lin W."/>
            <person name="Duan Y."/>
            <person name="Cao H."/>
            <person name="Xiong S."/>
            <person name="Wang X."/>
            <person name="Wei L."/>
            <person name="Li C."/>
            <person name="Ma Q."/>
            <person name="Ju M."/>
            <person name="Zhao R."/>
            <person name="Li G."/>
            <person name="Mu C."/>
            <person name="Tian Q."/>
            <person name="Mei H."/>
            <person name="Zhang T."/>
            <person name="Gao T."/>
            <person name="Zhang H."/>
        </authorList>
    </citation>
    <scope>NUCLEOTIDE SEQUENCE</scope>
    <source>
        <strain evidence="4">3651</strain>
    </source>
</reference>
<name>A0AAE2CUG9_9LAMI</name>
<organism evidence="4 5">
    <name type="scientific">Sesamum alatum</name>
    <dbReference type="NCBI Taxonomy" id="300844"/>
    <lineage>
        <taxon>Eukaryota</taxon>
        <taxon>Viridiplantae</taxon>
        <taxon>Streptophyta</taxon>
        <taxon>Embryophyta</taxon>
        <taxon>Tracheophyta</taxon>
        <taxon>Spermatophyta</taxon>
        <taxon>Magnoliopsida</taxon>
        <taxon>eudicotyledons</taxon>
        <taxon>Gunneridae</taxon>
        <taxon>Pentapetalae</taxon>
        <taxon>asterids</taxon>
        <taxon>lamiids</taxon>
        <taxon>Lamiales</taxon>
        <taxon>Pedaliaceae</taxon>
        <taxon>Sesamum</taxon>
    </lineage>
</organism>
<dbReference type="Proteomes" id="UP001293254">
    <property type="component" value="Unassembled WGS sequence"/>
</dbReference>
<feature type="domain" description="Zinc knuckle CX2CX4HX4C" evidence="3">
    <location>
        <begin position="226"/>
        <end position="269"/>
    </location>
</feature>
<keyword evidence="5" id="KW-1185">Reference proteome</keyword>
<dbReference type="EMBL" id="JACGWO010000002">
    <property type="protein sequence ID" value="KAK4434913.1"/>
    <property type="molecule type" value="Genomic_DNA"/>
</dbReference>
<dbReference type="AlphaFoldDB" id="A0AAE2CUG9"/>
<dbReference type="Pfam" id="PF14392">
    <property type="entry name" value="zf-CCHC_4"/>
    <property type="match status" value="1"/>
</dbReference>
<evidence type="ECO:0000259" key="3">
    <source>
        <dbReference type="Pfam" id="PF14392"/>
    </source>
</evidence>
<feature type="transmembrane region" description="Helical" evidence="1">
    <location>
        <begin position="12"/>
        <end position="33"/>
    </location>
</feature>
<sequence>MECFLSFSFHLHCIFLVSFLYLCTGGWTVGTLWSRLTGSTAACGGVYRLIAEEAIAGLRGRLRLNDDEEQRLVLLGGLWHVDSDTHRLCLVGRLLSSKIPRFEAFSSSVQGMINPVKGMELRQIGGGRFLLRFNHIIDRNRALEGCPWSFEKNIIILSGVWENENLLRVDLDWCDFYMHVHDLPLSMMNLGVATLIGNRIGRFRDMDMDDTGCTWGATLRLRVAINVTRPLSRAIPISSTLGDELLLHLTYERLPNSCCLCGKLGHIAKKGQPHTRTINLAFG</sequence>
<evidence type="ECO:0000259" key="2">
    <source>
        <dbReference type="Pfam" id="PF14111"/>
    </source>
</evidence>
<accession>A0AAE2CUG9</accession>
<evidence type="ECO:0008006" key="6">
    <source>
        <dbReference type="Google" id="ProtNLM"/>
    </source>
</evidence>
<dbReference type="Pfam" id="PF14111">
    <property type="entry name" value="DUF4283"/>
    <property type="match status" value="1"/>
</dbReference>
<reference evidence="4" key="1">
    <citation type="submission" date="2020-06" db="EMBL/GenBank/DDBJ databases">
        <authorList>
            <person name="Li T."/>
            <person name="Hu X."/>
            <person name="Zhang T."/>
            <person name="Song X."/>
            <person name="Zhang H."/>
            <person name="Dai N."/>
            <person name="Sheng W."/>
            <person name="Hou X."/>
            <person name="Wei L."/>
        </authorList>
    </citation>
    <scope>NUCLEOTIDE SEQUENCE</scope>
    <source>
        <strain evidence="4">3651</strain>
        <tissue evidence="4">Leaf</tissue>
    </source>
</reference>
<comment type="caution">
    <text evidence="4">The sequence shown here is derived from an EMBL/GenBank/DDBJ whole genome shotgun (WGS) entry which is preliminary data.</text>
</comment>
<gene>
    <name evidence="4" type="ORF">Salat_0654200</name>
</gene>
<evidence type="ECO:0000313" key="4">
    <source>
        <dbReference type="EMBL" id="KAK4434913.1"/>
    </source>
</evidence>
<keyword evidence="1" id="KW-1133">Transmembrane helix</keyword>